<dbReference type="GO" id="GO:0007034">
    <property type="term" value="P:vacuolar transport"/>
    <property type="evidence" value="ECO:0007669"/>
    <property type="project" value="InterPro"/>
</dbReference>
<dbReference type="AlphaFoldDB" id="A0A8E0RKV7"/>
<sequence>MFSNSSDKLTDALFQLKMSSKQMSRLSSKMEQESEREKSKLKKALVDQHYDIAKVYAENAVRKHNESVNYLRMSSRFDAIGSRVQSALHMKEAVKNIGSVSKDLEKAMKSMDLQKIEQIMSKFESQFEDLDVRAATMENSMGNAVTLSAPEDQVNSLMKKVADEQQLDISAWLANAPSAIGTSESTKVDDEGLSRRLAAIRQS</sequence>
<accession>A0A8E0RKV7</accession>
<reference evidence="2" key="1">
    <citation type="submission" date="2019-05" db="EMBL/GenBank/DDBJ databases">
        <title>Annotation for the trematode Fasciolopsis buski.</title>
        <authorList>
            <person name="Choi Y.-J."/>
        </authorList>
    </citation>
    <scope>NUCLEOTIDE SEQUENCE</scope>
    <source>
        <strain evidence="2">HT</strain>
        <tissue evidence="2">Whole worm</tissue>
    </source>
</reference>
<dbReference type="Proteomes" id="UP000728185">
    <property type="component" value="Unassembled WGS sequence"/>
</dbReference>
<dbReference type="PANTHER" id="PTHR10476">
    <property type="entry name" value="CHARGED MULTIVESICULAR BODY PROTEIN"/>
    <property type="match status" value="1"/>
</dbReference>
<comment type="similarity">
    <text evidence="1">Belongs to the SNF7 family.</text>
</comment>
<organism evidence="2 3">
    <name type="scientific">Fasciolopsis buskii</name>
    <dbReference type="NCBI Taxonomy" id="27845"/>
    <lineage>
        <taxon>Eukaryota</taxon>
        <taxon>Metazoa</taxon>
        <taxon>Spiralia</taxon>
        <taxon>Lophotrochozoa</taxon>
        <taxon>Platyhelminthes</taxon>
        <taxon>Trematoda</taxon>
        <taxon>Digenea</taxon>
        <taxon>Plagiorchiida</taxon>
        <taxon>Echinostomata</taxon>
        <taxon>Echinostomatoidea</taxon>
        <taxon>Fasciolidae</taxon>
        <taxon>Fasciolopsis</taxon>
    </lineage>
</organism>
<name>A0A8E0RKV7_9TREM</name>
<protein>
    <submittedName>
        <fullName evidence="2">Charged multivesicular body protein 1 isoform A</fullName>
    </submittedName>
</protein>
<evidence type="ECO:0000256" key="1">
    <source>
        <dbReference type="ARBA" id="ARBA00006190"/>
    </source>
</evidence>
<keyword evidence="3" id="KW-1185">Reference proteome</keyword>
<dbReference type="Gene3D" id="6.10.140.1230">
    <property type="match status" value="1"/>
</dbReference>
<comment type="caution">
    <text evidence="2">The sequence shown here is derived from an EMBL/GenBank/DDBJ whole genome shotgun (WGS) entry which is preliminary data.</text>
</comment>
<proteinExistence type="inferred from homology"/>
<dbReference type="Pfam" id="PF03357">
    <property type="entry name" value="Snf7"/>
    <property type="match status" value="1"/>
</dbReference>
<dbReference type="InterPro" id="IPR005024">
    <property type="entry name" value="Snf7_fam"/>
</dbReference>
<evidence type="ECO:0000313" key="3">
    <source>
        <dbReference type="Proteomes" id="UP000728185"/>
    </source>
</evidence>
<evidence type="ECO:0000313" key="2">
    <source>
        <dbReference type="EMBL" id="KAA0186115.1"/>
    </source>
</evidence>
<dbReference type="EMBL" id="LUCM01009953">
    <property type="protein sequence ID" value="KAA0186115.1"/>
    <property type="molecule type" value="Genomic_DNA"/>
</dbReference>
<gene>
    <name evidence="2" type="ORF">FBUS_06418</name>
</gene>
<dbReference type="OrthoDB" id="10266568at2759"/>